<organism evidence="1 2">
    <name type="scientific">Xanthomarina gelatinilytica</name>
    <dbReference type="NCBI Taxonomy" id="1137281"/>
    <lineage>
        <taxon>Bacteria</taxon>
        <taxon>Pseudomonadati</taxon>
        <taxon>Bacteroidota</taxon>
        <taxon>Flavobacteriia</taxon>
        <taxon>Flavobacteriales</taxon>
        <taxon>Flavobacteriaceae</taxon>
        <taxon>Xanthomarina</taxon>
    </lineage>
</organism>
<protein>
    <submittedName>
        <fullName evidence="1">Uncharacterized protein</fullName>
    </submittedName>
</protein>
<accession>A0A3C0F7X4</accession>
<dbReference type="EMBL" id="DPRK01000131">
    <property type="protein sequence ID" value="HCY81596.1"/>
    <property type="molecule type" value="Genomic_DNA"/>
</dbReference>
<comment type="caution">
    <text evidence="1">The sequence shown here is derived from an EMBL/GenBank/DDBJ whole genome shotgun (WGS) entry which is preliminary data.</text>
</comment>
<evidence type="ECO:0000313" key="1">
    <source>
        <dbReference type="EMBL" id="HCY81596.1"/>
    </source>
</evidence>
<gene>
    <name evidence="1" type="ORF">DHV22_08335</name>
</gene>
<sequence length="120" mass="13715">MKNLKLICLLILLGVYASCSNDDDDNDILIGTYTETSPVNGRTQLRFELGKIVIKSEPGHVSQTKFFYELKDNTIKLTPISNSMYSSELEFYIIDESKFEIQNLHAHIPEAPTSYMTFEK</sequence>
<dbReference type="AlphaFoldDB" id="A0A3C0F7X4"/>
<proteinExistence type="predicted"/>
<dbReference type="RefSeq" id="WP_286854303.1">
    <property type="nucleotide sequence ID" value="NZ_JBLWVC010000003.1"/>
</dbReference>
<dbReference type="Proteomes" id="UP000263268">
    <property type="component" value="Unassembled WGS sequence"/>
</dbReference>
<name>A0A3C0F7X4_9FLAO</name>
<evidence type="ECO:0000313" key="2">
    <source>
        <dbReference type="Proteomes" id="UP000263268"/>
    </source>
</evidence>
<reference evidence="1 2" key="1">
    <citation type="journal article" date="2018" name="Nat. Biotechnol.">
        <title>A standardized bacterial taxonomy based on genome phylogeny substantially revises the tree of life.</title>
        <authorList>
            <person name="Parks D.H."/>
            <person name="Chuvochina M."/>
            <person name="Waite D.W."/>
            <person name="Rinke C."/>
            <person name="Skarshewski A."/>
            <person name="Chaumeil P.A."/>
            <person name="Hugenholtz P."/>
        </authorList>
    </citation>
    <scope>NUCLEOTIDE SEQUENCE [LARGE SCALE GENOMIC DNA]</scope>
    <source>
        <strain evidence="1">UBA10227</strain>
    </source>
</reference>